<sequence>MHSSLVRIQNVFGYFTSVAFAVAAAVAVSVLLSSQTPSASLELKNVQVVKGRPHYYSTKREEYAHVKFDLDAGMRLAFPQPPPSKLTHPDLTSLFNWNTKQIFMYITASYPSTSPSIPPSEAVIWDAIIPSDHAPFHPNTYIHPTSKTPPKSKSKSKSKGKPYPEGASAGIVKLSNQKPKYQITDVSGKIAERENATLSLHWNVQPWVGALVWTNTKSYGRWSGLKGGADKFDFPSLKGSETIKKEDLKTETGAEKNRGSPA</sequence>
<evidence type="ECO:0000313" key="1">
    <source>
        <dbReference type="EMBL" id="KAK3717464.1"/>
    </source>
</evidence>
<dbReference type="Proteomes" id="UP001281147">
    <property type="component" value="Unassembled WGS sequence"/>
</dbReference>
<keyword evidence="2" id="KW-1185">Reference proteome</keyword>
<protein>
    <submittedName>
        <fullName evidence="1">Signal peptidase complex subunit</fullName>
    </submittedName>
</protein>
<reference evidence="1" key="1">
    <citation type="submission" date="2023-07" db="EMBL/GenBank/DDBJ databases">
        <title>Black Yeasts Isolated from many extreme environments.</title>
        <authorList>
            <person name="Coleine C."/>
            <person name="Stajich J.E."/>
            <person name="Selbmann L."/>
        </authorList>
    </citation>
    <scope>NUCLEOTIDE SEQUENCE</scope>
    <source>
        <strain evidence="1">CCFEE 5714</strain>
    </source>
</reference>
<comment type="caution">
    <text evidence="1">The sequence shown here is derived from an EMBL/GenBank/DDBJ whole genome shotgun (WGS) entry which is preliminary data.</text>
</comment>
<accession>A0ACC3NJK2</accession>
<dbReference type="EMBL" id="JAUTXU010000037">
    <property type="protein sequence ID" value="KAK3717464.1"/>
    <property type="molecule type" value="Genomic_DNA"/>
</dbReference>
<gene>
    <name evidence="1" type="primary">SPC3_1</name>
    <name evidence="1" type="ORF">LTR37_005854</name>
</gene>
<evidence type="ECO:0000313" key="2">
    <source>
        <dbReference type="Proteomes" id="UP001281147"/>
    </source>
</evidence>
<name>A0ACC3NJK2_9PEZI</name>
<proteinExistence type="predicted"/>
<organism evidence="1 2">
    <name type="scientific">Vermiconidia calcicola</name>
    <dbReference type="NCBI Taxonomy" id="1690605"/>
    <lineage>
        <taxon>Eukaryota</taxon>
        <taxon>Fungi</taxon>
        <taxon>Dikarya</taxon>
        <taxon>Ascomycota</taxon>
        <taxon>Pezizomycotina</taxon>
        <taxon>Dothideomycetes</taxon>
        <taxon>Dothideomycetidae</taxon>
        <taxon>Mycosphaerellales</taxon>
        <taxon>Extremaceae</taxon>
        <taxon>Vermiconidia</taxon>
    </lineage>
</organism>